<organism evidence="1 2">
    <name type="scientific">Actinocatenispora comari</name>
    <dbReference type="NCBI Taxonomy" id="2807577"/>
    <lineage>
        <taxon>Bacteria</taxon>
        <taxon>Bacillati</taxon>
        <taxon>Actinomycetota</taxon>
        <taxon>Actinomycetes</taxon>
        <taxon>Micromonosporales</taxon>
        <taxon>Micromonosporaceae</taxon>
        <taxon>Actinocatenispora</taxon>
    </lineage>
</organism>
<protein>
    <submittedName>
        <fullName evidence="1">Uncharacterized protein</fullName>
    </submittedName>
</protein>
<name>A0A8J4ADX1_9ACTN</name>
<dbReference type="AlphaFoldDB" id="A0A8J4ADX1"/>
<comment type="caution">
    <text evidence="1">The sequence shown here is derived from an EMBL/GenBank/DDBJ whole genome shotgun (WGS) entry which is preliminary data.</text>
</comment>
<dbReference type="RefSeq" id="WP_207126931.1">
    <property type="nucleotide sequence ID" value="NZ_BOPO01000088.1"/>
</dbReference>
<reference evidence="2" key="1">
    <citation type="journal article" date="2021" name="Int. J. Syst. Evol. Microbiol.">
        <title>Actinocatenispora comari sp. nov., an endophytic actinomycete isolated from aerial parts of Comarum salesowianum.</title>
        <authorList>
            <person name="Oyunbileg N."/>
            <person name="Iizaka Y."/>
            <person name="Hamada M."/>
            <person name="Davaapurev B.O."/>
            <person name="Fukumoto A."/>
            <person name="Tsetseg B."/>
            <person name="Kato F."/>
            <person name="Tamura T."/>
            <person name="Batkhuu J."/>
            <person name="Anzai Y."/>
        </authorList>
    </citation>
    <scope>NUCLEOTIDE SEQUENCE [LARGE SCALE GENOMIC DNA]</scope>
    <source>
        <strain evidence="2">NUM-2625</strain>
    </source>
</reference>
<proteinExistence type="predicted"/>
<sequence length="146" mass="16200">MDLDALLPRSRTPRDYLDAATDPRLDPAGLRELAGSPYSFVRLAVARQPRADAAVLAELLTEPLDPWDANRLYRLLAEHPNADRAVLLRVLARTEDLLRSGSRPYGAAIALAARPELTPDEVDRLRHLPGASRRLRRGLTRTPPPT</sequence>
<evidence type="ECO:0000313" key="1">
    <source>
        <dbReference type="EMBL" id="GIL29248.1"/>
    </source>
</evidence>
<keyword evidence="2" id="KW-1185">Reference proteome</keyword>
<gene>
    <name evidence="1" type="ORF">NUM_45020</name>
</gene>
<accession>A0A8J4ADX1</accession>
<evidence type="ECO:0000313" key="2">
    <source>
        <dbReference type="Proteomes" id="UP000614996"/>
    </source>
</evidence>
<dbReference type="Proteomes" id="UP000614996">
    <property type="component" value="Unassembled WGS sequence"/>
</dbReference>
<dbReference type="EMBL" id="BOPO01000088">
    <property type="protein sequence ID" value="GIL29248.1"/>
    <property type="molecule type" value="Genomic_DNA"/>
</dbReference>